<feature type="compositionally biased region" description="Polar residues" evidence="2">
    <location>
        <begin position="91"/>
        <end position="108"/>
    </location>
</feature>
<accession>A0ABN8SN48</accession>
<sequence>MDGSNEHRINIMKTNKPFSWRKNTPKERAAMQNERRKRKRKARAANKEDKTRKALSALEDERAMTLAKNERLLHTRKMDKSNTLENEKQAHSLQHSHNKDASVSSDQPVSHVKRSHLSHIKDPCGSTDQPLLLGCGVFGRCYKMYYRGISVAVKQFKTHLSSESSVIKEASLMKQLDHPCFPTLMDIKGDNVSLTYKNTLLVPVIIDFGKCIRKQEASRKVLSKQEQETYKQKYTHVAAEVVAGTHPPSHKSDVYALGRLLRQIATKIGCKPLLSLSECSLKNDPNARVSLDHLLVSVKSLSS</sequence>
<name>A0ABN8SN48_9CNID</name>
<gene>
    <name evidence="3" type="ORF">PEVE_00021393</name>
</gene>
<evidence type="ECO:0000256" key="2">
    <source>
        <dbReference type="SAM" id="MobiDB-lite"/>
    </source>
</evidence>
<evidence type="ECO:0000313" key="4">
    <source>
        <dbReference type="Proteomes" id="UP001159427"/>
    </source>
</evidence>
<dbReference type="SUPFAM" id="SSF56112">
    <property type="entry name" value="Protein kinase-like (PK-like)"/>
    <property type="match status" value="1"/>
</dbReference>
<keyword evidence="1" id="KW-0547">Nucleotide-binding</keyword>
<dbReference type="Gene3D" id="3.30.200.20">
    <property type="entry name" value="Phosphorylase Kinase, domain 1"/>
    <property type="match status" value="1"/>
</dbReference>
<protein>
    <recommendedName>
        <fullName evidence="5">Protein kinase domain-containing protein</fullName>
    </recommendedName>
</protein>
<feature type="region of interest" description="Disordered" evidence="2">
    <location>
        <begin position="71"/>
        <end position="113"/>
    </location>
</feature>
<dbReference type="PROSITE" id="PS00107">
    <property type="entry name" value="PROTEIN_KINASE_ATP"/>
    <property type="match status" value="1"/>
</dbReference>
<feature type="binding site" evidence="1">
    <location>
        <position position="154"/>
    </location>
    <ligand>
        <name>ATP</name>
        <dbReference type="ChEBI" id="CHEBI:30616"/>
    </ligand>
</feature>
<dbReference type="PANTHER" id="PTHR44329">
    <property type="entry name" value="SERINE/THREONINE-PROTEIN KINASE TNNI3K-RELATED"/>
    <property type="match status" value="1"/>
</dbReference>
<dbReference type="EMBL" id="CALNXI010002864">
    <property type="protein sequence ID" value="CAH3191181.1"/>
    <property type="molecule type" value="Genomic_DNA"/>
</dbReference>
<dbReference type="InterPro" id="IPR017441">
    <property type="entry name" value="Protein_kinase_ATP_BS"/>
</dbReference>
<organism evidence="3 4">
    <name type="scientific">Porites evermanni</name>
    <dbReference type="NCBI Taxonomy" id="104178"/>
    <lineage>
        <taxon>Eukaryota</taxon>
        <taxon>Metazoa</taxon>
        <taxon>Cnidaria</taxon>
        <taxon>Anthozoa</taxon>
        <taxon>Hexacorallia</taxon>
        <taxon>Scleractinia</taxon>
        <taxon>Fungiina</taxon>
        <taxon>Poritidae</taxon>
        <taxon>Porites</taxon>
    </lineage>
</organism>
<evidence type="ECO:0000313" key="3">
    <source>
        <dbReference type="EMBL" id="CAH3191181.1"/>
    </source>
</evidence>
<dbReference type="InterPro" id="IPR051681">
    <property type="entry name" value="Ser/Thr_Kinases-Pseudokinases"/>
</dbReference>
<dbReference type="Proteomes" id="UP001159427">
    <property type="component" value="Unassembled WGS sequence"/>
</dbReference>
<dbReference type="Gene3D" id="1.10.510.10">
    <property type="entry name" value="Transferase(Phosphotransferase) domain 1"/>
    <property type="match status" value="1"/>
</dbReference>
<feature type="compositionally biased region" description="Basic and acidic residues" evidence="2">
    <location>
        <begin position="71"/>
        <end position="90"/>
    </location>
</feature>
<feature type="compositionally biased region" description="Basic residues" evidence="2">
    <location>
        <begin position="35"/>
        <end position="44"/>
    </location>
</feature>
<dbReference type="InterPro" id="IPR011009">
    <property type="entry name" value="Kinase-like_dom_sf"/>
</dbReference>
<feature type="region of interest" description="Disordered" evidence="2">
    <location>
        <begin position="1"/>
        <end position="55"/>
    </location>
</feature>
<keyword evidence="1" id="KW-0067">ATP-binding</keyword>
<evidence type="ECO:0008006" key="5">
    <source>
        <dbReference type="Google" id="ProtNLM"/>
    </source>
</evidence>
<proteinExistence type="predicted"/>
<reference evidence="3 4" key="1">
    <citation type="submission" date="2022-05" db="EMBL/GenBank/DDBJ databases">
        <authorList>
            <consortium name="Genoscope - CEA"/>
            <person name="William W."/>
        </authorList>
    </citation>
    <scope>NUCLEOTIDE SEQUENCE [LARGE SCALE GENOMIC DNA]</scope>
</reference>
<keyword evidence="4" id="KW-1185">Reference proteome</keyword>
<comment type="caution">
    <text evidence="3">The sequence shown here is derived from an EMBL/GenBank/DDBJ whole genome shotgun (WGS) entry which is preliminary data.</text>
</comment>
<evidence type="ECO:0000256" key="1">
    <source>
        <dbReference type="PROSITE-ProRule" id="PRU10141"/>
    </source>
</evidence>